<reference evidence="1" key="3">
    <citation type="submission" date="2017-10" db="EMBL/GenBank/DDBJ databases">
        <authorList>
            <person name="Vrbovska V."/>
            <person name="Kovarovic V."/>
            <person name="Indrakova A."/>
        </authorList>
    </citation>
    <scope>NUCLEOTIDE SEQUENCE</scope>
    <source>
        <strain evidence="1">CCM 8730</strain>
    </source>
</reference>
<dbReference type="Pfam" id="PF07205">
    <property type="entry name" value="DUF1413"/>
    <property type="match status" value="1"/>
</dbReference>
<protein>
    <submittedName>
        <fullName evidence="2">Single-stranded DNA-binding protein</fullName>
    </submittedName>
</protein>
<evidence type="ECO:0000313" key="4">
    <source>
        <dbReference type="Proteomes" id="UP001056588"/>
    </source>
</evidence>
<dbReference type="OrthoDB" id="2399688at2"/>
<evidence type="ECO:0000313" key="1">
    <source>
        <dbReference type="EMBL" id="PHK48957.1"/>
    </source>
</evidence>
<proteinExistence type="predicted"/>
<evidence type="ECO:0000313" key="3">
    <source>
        <dbReference type="Proteomes" id="UP000223828"/>
    </source>
</evidence>
<sequence length="89" mass="11227">MNFDKRLEILRKSIDRTSFEFRFEDLFDKDEWIQIPLVERQQLEQAFRRYVSQHHHLRIPYASEDHIRMRMYNSVYAFNEIKHNFKDYV</sequence>
<dbReference type="Proteomes" id="UP000223828">
    <property type="component" value="Unassembled WGS sequence"/>
</dbReference>
<reference evidence="1" key="1">
    <citation type="journal article" date="2017" name="Appl. Environ. Microbiol.">
        <title>Staphylococcus edaphicus sp. nov., isolated in Antarctica, harbours mecC gene and genomic islands with suspected role in adaptation to extreme environment.</title>
        <authorList>
            <person name="Pantucek R."/>
            <person name="Sedlacek I."/>
            <person name="Indrakova A."/>
            <person name="Vrbovska V."/>
            <person name="Maslanova I."/>
            <person name="Kovarovic V."/>
            <person name="Svec P."/>
            <person name="Kralova S."/>
            <person name="Kristofova L."/>
            <person name="Keklakova J."/>
            <person name="Petras P."/>
            <person name="Doskar J."/>
        </authorList>
    </citation>
    <scope>NUCLEOTIDE SEQUENCE</scope>
    <source>
        <strain evidence="1">CCM 8730</strain>
    </source>
</reference>
<evidence type="ECO:0000313" key="2">
    <source>
        <dbReference type="EMBL" id="UQW81956.1"/>
    </source>
</evidence>
<accession>A0A2C6WND4</accession>
<keyword evidence="4" id="KW-1185">Reference proteome</keyword>
<dbReference type="InterPro" id="IPR010813">
    <property type="entry name" value="DUF1413"/>
</dbReference>
<name>A0A2C6WND4_9STAP</name>
<dbReference type="GO" id="GO:0003677">
    <property type="term" value="F:DNA binding"/>
    <property type="evidence" value="ECO:0007669"/>
    <property type="project" value="UniProtKB-KW"/>
</dbReference>
<keyword evidence="2" id="KW-0238">DNA-binding</keyword>
<dbReference type="EMBL" id="CP093217">
    <property type="protein sequence ID" value="UQW81956.1"/>
    <property type="molecule type" value="Genomic_DNA"/>
</dbReference>
<dbReference type="EMBL" id="MRZN01000020">
    <property type="protein sequence ID" value="PHK48957.1"/>
    <property type="molecule type" value="Genomic_DNA"/>
</dbReference>
<reference evidence="3" key="2">
    <citation type="submission" date="2017-10" db="EMBL/GenBank/DDBJ databases">
        <title>Staphylococcus edaphicus sp. nov., isolated in Antarctica, harbouring mecC gene and genomic islands essential in adaptation to extreme environment.</title>
        <authorList>
            <person name="Pantucek R."/>
            <person name="Sedlacek I."/>
            <person name="Indrakova A."/>
            <person name="Vrbovska V."/>
            <person name="Maslanova I."/>
            <person name="Kovarovic V."/>
            <person name="Svec P."/>
            <person name="Kralova S."/>
            <person name="Kristofova L."/>
            <person name="Keklakova J."/>
            <person name="Petras P."/>
            <person name="Doskar J."/>
        </authorList>
    </citation>
    <scope>NUCLEOTIDE SEQUENCE [LARGE SCALE GENOMIC DNA]</scope>
    <source>
        <strain evidence="3">CCM 5085</strain>
    </source>
</reference>
<reference evidence="2" key="4">
    <citation type="submission" date="2022-03" db="EMBL/GenBank/DDBJ databases">
        <title>Complete Genome Sequence of Staphylococcus edaphicus strain CCM 8731.</title>
        <authorList>
            <person name="Rimmer C.O."/>
            <person name="Thomas J.C."/>
        </authorList>
    </citation>
    <scope>NUCLEOTIDE SEQUENCE</scope>
    <source>
        <strain evidence="2">CCM 8731</strain>
    </source>
</reference>
<gene>
    <name evidence="1" type="ORF">BTJ66_10935</name>
    <name evidence="2" type="ORF">MNY58_02270</name>
</gene>
<organism evidence="1 3">
    <name type="scientific">Staphylococcus edaphicus</name>
    <dbReference type="NCBI Taxonomy" id="1955013"/>
    <lineage>
        <taxon>Bacteria</taxon>
        <taxon>Bacillati</taxon>
        <taxon>Bacillota</taxon>
        <taxon>Bacilli</taxon>
        <taxon>Bacillales</taxon>
        <taxon>Staphylococcaceae</taxon>
        <taxon>Staphylococcus</taxon>
    </lineage>
</organism>
<dbReference type="RefSeq" id="WP_099090988.1">
    <property type="nucleotide sequence ID" value="NZ_CP093217.1"/>
</dbReference>
<dbReference type="AlphaFoldDB" id="A0A2C6WND4"/>
<dbReference type="Proteomes" id="UP001056588">
    <property type="component" value="Chromosome"/>
</dbReference>